<accession>A0A8P4K214</accession>
<evidence type="ECO:0000313" key="3">
    <source>
        <dbReference type="Proteomes" id="UP000694389"/>
    </source>
</evidence>
<protein>
    <recommendedName>
        <fullName evidence="1">Pyrin domain-containing protein</fullName>
    </recommendedName>
</protein>
<evidence type="ECO:0000259" key="1">
    <source>
        <dbReference type="PROSITE" id="PS50824"/>
    </source>
</evidence>
<name>A0A8P4K214_DICLA</name>
<feature type="domain" description="Pyrin" evidence="1">
    <location>
        <begin position="1"/>
        <end position="83"/>
    </location>
</feature>
<dbReference type="SUPFAM" id="SSF47986">
    <property type="entry name" value="DEATH domain"/>
    <property type="match status" value="1"/>
</dbReference>
<dbReference type="Gene3D" id="1.10.533.10">
    <property type="entry name" value="Death Domain, Fas"/>
    <property type="match status" value="1"/>
</dbReference>
<dbReference type="GeneTree" id="ENSGT01010000223506"/>
<dbReference type="CDD" id="cd08321">
    <property type="entry name" value="Pyrin_ASC-like"/>
    <property type="match status" value="1"/>
</dbReference>
<dbReference type="SMART" id="SM01289">
    <property type="entry name" value="PYRIN"/>
    <property type="match status" value="1"/>
</dbReference>
<organism evidence="2 3">
    <name type="scientific">Dicentrarchus labrax</name>
    <name type="common">European seabass</name>
    <name type="synonym">Morone labrax</name>
    <dbReference type="NCBI Taxonomy" id="13489"/>
    <lineage>
        <taxon>Eukaryota</taxon>
        <taxon>Metazoa</taxon>
        <taxon>Chordata</taxon>
        <taxon>Craniata</taxon>
        <taxon>Vertebrata</taxon>
        <taxon>Euteleostomi</taxon>
        <taxon>Actinopterygii</taxon>
        <taxon>Neopterygii</taxon>
        <taxon>Teleostei</taxon>
        <taxon>Neoteleostei</taxon>
        <taxon>Acanthomorphata</taxon>
        <taxon>Eupercaria</taxon>
        <taxon>Moronidae</taxon>
        <taxon>Dicentrarchus</taxon>
    </lineage>
</organism>
<dbReference type="InterPro" id="IPR011029">
    <property type="entry name" value="DEATH-like_dom_sf"/>
</dbReference>
<dbReference type="Pfam" id="PF02758">
    <property type="entry name" value="PYRIN"/>
    <property type="match status" value="1"/>
</dbReference>
<evidence type="ECO:0000313" key="2">
    <source>
        <dbReference type="Ensembl" id="ENSDLAP00005071425.1"/>
    </source>
</evidence>
<keyword evidence="3" id="KW-1185">Reference proteome</keyword>
<proteinExistence type="predicted"/>
<dbReference type="Proteomes" id="UP000694389">
    <property type="component" value="Unassembled WGS sequence"/>
</dbReference>
<reference evidence="2" key="2">
    <citation type="submission" date="2025-09" db="UniProtKB">
        <authorList>
            <consortium name="Ensembl"/>
        </authorList>
    </citation>
    <scope>IDENTIFICATION</scope>
</reference>
<reference evidence="2" key="1">
    <citation type="submission" date="2025-08" db="UniProtKB">
        <authorList>
            <consortium name="Ensembl"/>
        </authorList>
    </citation>
    <scope>IDENTIFICATION</scope>
</reference>
<dbReference type="InterPro" id="IPR004020">
    <property type="entry name" value="DAPIN"/>
</dbReference>
<dbReference type="PROSITE" id="PS50824">
    <property type="entry name" value="DAPIN"/>
    <property type="match status" value="1"/>
</dbReference>
<dbReference type="Ensembl" id="ENSDLAT00005084833.1">
    <property type="protein sequence ID" value="ENSDLAP00005071425.1"/>
    <property type="gene ID" value="ENSDLAG00005026450.1"/>
</dbReference>
<dbReference type="AlphaFoldDB" id="A0A8P4K214"/>
<sequence>MADLLITLEDLTADEFKTFKWYLRLEGNKSIKRSKLEGAERRDTVDLMVNTYTPHGALKVTMKILKKISRNDLVQSLSDTCSGPEGQSHLFLLFVSSDKKSGLATQHL</sequence>